<proteinExistence type="predicted"/>
<evidence type="ECO:0000256" key="1">
    <source>
        <dbReference type="SAM" id="MobiDB-lite"/>
    </source>
</evidence>
<gene>
    <name evidence="2" type="ORF">QIS96_18615</name>
</gene>
<comment type="caution">
    <text evidence="2">The sequence shown here is derived from an EMBL/GenBank/DDBJ whole genome shotgun (WGS) entry which is preliminary data.</text>
</comment>
<organism evidence="2 3">
    <name type="scientific">Streptomyces cavernicola</name>
    <dbReference type="NCBI Taxonomy" id="3043613"/>
    <lineage>
        <taxon>Bacteria</taxon>
        <taxon>Bacillati</taxon>
        <taxon>Actinomycetota</taxon>
        <taxon>Actinomycetes</taxon>
        <taxon>Kitasatosporales</taxon>
        <taxon>Streptomycetaceae</taxon>
        <taxon>Streptomyces</taxon>
    </lineage>
</organism>
<protein>
    <submittedName>
        <fullName evidence="2">Uncharacterized protein</fullName>
    </submittedName>
</protein>
<name>A0ABT6SCA0_9ACTN</name>
<dbReference type="RefSeq" id="WP_282543752.1">
    <property type="nucleotide sequence ID" value="NZ_JASCIQ010000018.1"/>
</dbReference>
<feature type="region of interest" description="Disordered" evidence="1">
    <location>
        <begin position="119"/>
        <end position="142"/>
    </location>
</feature>
<evidence type="ECO:0000313" key="2">
    <source>
        <dbReference type="EMBL" id="MDI3405822.1"/>
    </source>
</evidence>
<evidence type="ECO:0000313" key="3">
    <source>
        <dbReference type="Proteomes" id="UP001223978"/>
    </source>
</evidence>
<reference evidence="2 3" key="1">
    <citation type="submission" date="2023-05" db="EMBL/GenBank/DDBJ databases">
        <title>Draft genome sequence of Streptomyces sp. B-S-A6 isolated from a cave soil in Thailand.</title>
        <authorList>
            <person name="Chamroensaksri N."/>
            <person name="Muangham S."/>
        </authorList>
    </citation>
    <scope>NUCLEOTIDE SEQUENCE [LARGE SCALE GENOMIC DNA]</scope>
    <source>
        <strain evidence="2 3">B-S-A6</strain>
    </source>
</reference>
<keyword evidence="3" id="KW-1185">Reference proteome</keyword>
<sequence length="142" mass="14283">MSPAADAARMRVLGHVEELRETLPQPQFALLLRVLRSIAGQGGYGARLPAHDLDRAHFTPLVRNEMLRTWTMVGPTALADPACSRQLAAALDALLAGIDEESAALDGIAQASGVYDEGVSGGSSGSGGTASGGSATGGAGGA</sequence>
<dbReference type="EMBL" id="JASCIQ010000018">
    <property type="protein sequence ID" value="MDI3405822.1"/>
    <property type="molecule type" value="Genomic_DNA"/>
</dbReference>
<accession>A0ABT6SCA0</accession>
<dbReference type="Proteomes" id="UP001223978">
    <property type="component" value="Unassembled WGS sequence"/>
</dbReference>